<proteinExistence type="predicted"/>
<evidence type="ECO:0000313" key="4">
    <source>
        <dbReference type="Proteomes" id="UP000825935"/>
    </source>
</evidence>
<dbReference type="Proteomes" id="UP000825935">
    <property type="component" value="Chromosome 16"/>
</dbReference>
<evidence type="ECO:0000313" key="3">
    <source>
        <dbReference type="EMBL" id="KAH7388216.1"/>
    </source>
</evidence>
<comment type="caution">
    <text evidence="3">The sequence shown here is derived from an EMBL/GenBank/DDBJ whole genome shotgun (WGS) entry which is preliminary data.</text>
</comment>
<dbReference type="Pfam" id="PF00403">
    <property type="entry name" value="HMA"/>
    <property type="match status" value="1"/>
</dbReference>
<dbReference type="AlphaFoldDB" id="A0A8T2T333"/>
<dbReference type="GO" id="GO:0046872">
    <property type="term" value="F:metal ion binding"/>
    <property type="evidence" value="ECO:0007669"/>
    <property type="project" value="InterPro"/>
</dbReference>
<dbReference type="PROSITE" id="PS50846">
    <property type="entry name" value="HMA_2"/>
    <property type="match status" value="1"/>
</dbReference>
<dbReference type="OrthoDB" id="689350at2759"/>
<dbReference type="InterPro" id="IPR044526">
    <property type="entry name" value="NAKR1-3"/>
</dbReference>
<dbReference type="SUPFAM" id="SSF55008">
    <property type="entry name" value="HMA, heavy metal-associated domain"/>
    <property type="match status" value="1"/>
</dbReference>
<dbReference type="PANTHER" id="PTHR46119:SF11">
    <property type="entry name" value="HEAVY METAL TRANSPORT_DETOXIFICATION SUPERFAMILY PROTEIN"/>
    <property type="match status" value="1"/>
</dbReference>
<reference evidence="3" key="1">
    <citation type="submission" date="2021-08" db="EMBL/GenBank/DDBJ databases">
        <title>WGS assembly of Ceratopteris richardii.</title>
        <authorList>
            <person name="Marchant D.B."/>
            <person name="Chen G."/>
            <person name="Jenkins J."/>
            <person name="Shu S."/>
            <person name="Leebens-Mack J."/>
            <person name="Grimwood J."/>
            <person name="Schmutz J."/>
            <person name="Soltis P."/>
            <person name="Soltis D."/>
            <person name="Chen Z.-H."/>
        </authorList>
    </citation>
    <scope>NUCLEOTIDE SEQUENCE</scope>
    <source>
        <strain evidence="3">Whitten #5841</strain>
        <tissue evidence="3">Leaf</tissue>
    </source>
</reference>
<dbReference type="EMBL" id="CM035421">
    <property type="protein sequence ID" value="KAH7388216.1"/>
    <property type="molecule type" value="Genomic_DNA"/>
</dbReference>
<dbReference type="PANTHER" id="PTHR46119">
    <property type="entry name" value="OS08G0405700 PROTEIN"/>
    <property type="match status" value="1"/>
</dbReference>
<accession>A0A8T2T333</accession>
<gene>
    <name evidence="3" type="ORF">KP509_16G064800</name>
</gene>
<keyword evidence="4" id="KW-1185">Reference proteome</keyword>
<evidence type="ECO:0000259" key="2">
    <source>
        <dbReference type="PROSITE" id="PS50846"/>
    </source>
</evidence>
<feature type="region of interest" description="Disordered" evidence="1">
    <location>
        <begin position="15"/>
        <end position="56"/>
    </location>
</feature>
<organism evidence="3 4">
    <name type="scientific">Ceratopteris richardii</name>
    <name type="common">Triangle waterfern</name>
    <dbReference type="NCBI Taxonomy" id="49495"/>
    <lineage>
        <taxon>Eukaryota</taxon>
        <taxon>Viridiplantae</taxon>
        <taxon>Streptophyta</taxon>
        <taxon>Embryophyta</taxon>
        <taxon>Tracheophyta</taxon>
        <taxon>Polypodiopsida</taxon>
        <taxon>Polypodiidae</taxon>
        <taxon>Polypodiales</taxon>
        <taxon>Pteridineae</taxon>
        <taxon>Pteridaceae</taxon>
        <taxon>Parkerioideae</taxon>
        <taxon>Ceratopteris</taxon>
    </lineage>
</organism>
<evidence type="ECO:0000256" key="1">
    <source>
        <dbReference type="SAM" id="MobiDB-lite"/>
    </source>
</evidence>
<dbReference type="Gene3D" id="3.30.70.100">
    <property type="match status" value="1"/>
</dbReference>
<dbReference type="InterPro" id="IPR036163">
    <property type="entry name" value="HMA_dom_sf"/>
</dbReference>
<protein>
    <recommendedName>
        <fullName evidence="2">HMA domain-containing protein</fullName>
    </recommendedName>
</protein>
<sequence length="171" mass="18839">MKFFRMKRRPAGEVLKVGSSRGSSSQVETESKQGLLLRHVPTSSKRFPPEQVSSMLELPPVRAPRLPEASDERPSFLLPQNVSQGQTPCPPTQVVTLKALIHCQGCLRKVKKALSKLQGVNTYHVDIKQQKVTVVGQVREDEVFQCVSKVVKGTQLLSADEKSIGPNNVAI</sequence>
<name>A0A8T2T333_CERRI</name>
<dbReference type="CDD" id="cd00371">
    <property type="entry name" value="HMA"/>
    <property type="match status" value="1"/>
</dbReference>
<feature type="domain" description="HMA" evidence="2">
    <location>
        <begin position="92"/>
        <end position="158"/>
    </location>
</feature>
<dbReference type="InterPro" id="IPR006121">
    <property type="entry name" value="HMA_dom"/>
</dbReference>